<dbReference type="Proteomes" id="UP000831532">
    <property type="component" value="Chromosome"/>
</dbReference>
<name>A0ABY4A6R5_9BURK</name>
<feature type="transmembrane region" description="Helical" evidence="1">
    <location>
        <begin position="64"/>
        <end position="86"/>
    </location>
</feature>
<protein>
    <submittedName>
        <fullName evidence="2">Uncharacterized protein</fullName>
    </submittedName>
</protein>
<evidence type="ECO:0000313" key="3">
    <source>
        <dbReference type="Proteomes" id="UP000831532"/>
    </source>
</evidence>
<proteinExistence type="predicted"/>
<evidence type="ECO:0000313" key="2">
    <source>
        <dbReference type="EMBL" id="UOD30342.1"/>
    </source>
</evidence>
<organism evidence="2 3">
    <name type="scientific">Massilia violaceinigra</name>
    <dbReference type="NCBI Taxonomy" id="2045208"/>
    <lineage>
        <taxon>Bacteria</taxon>
        <taxon>Pseudomonadati</taxon>
        <taxon>Pseudomonadota</taxon>
        <taxon>Betaproteobacteria</taxon>
        <taxon>Burkholderiales</taxon>
        <taxon>Oxalobacteraceae</taxon>
        <taxon>Telluria group</taxon>
        <taxon>Massilia</taxon>
    </lineage>
</organism>
<feature type="transmembrane region" description="Helical" evidence="1">
    <location>
        <begin position="92"/>
        <end position="112"/>
    </location>
</feature>
<feature type="transmembrane region" description="Helical" evidence="1">
    <location>
        <begin position="39"/>
        <end position="57"/>
    </location>
</feature>
<accession>A0ABY4A6R5</accession>
<evidence type="ECO:0000256" key="1">
    <source>
        <dbReference type="SAM" id="Phobius"/>
    </source>
</evidence>
<keyword evidence="1" id="KW-0812">Transmembrane</keyword>
<keyword evidence="1" id="KW-0472">Membrane</keyword>
<gene>
    <name evidence="2" type="ORF">INH39_00870</name>
</gene>
<keyword evidence="1" id="KW-1133">Transmembrane helix</keyword>
<sequence length="124" mass="13294">MLASRSGKARRRLGLLVAAACILLSLVSMVVSLGAPGIGWMIAAAILIIATFMTPLIGRLKLGICFVITVIHLFTFGPMSLLGLTFTLDPGFIFLFALTPLLVALASLLRPLSQRRKTKTRSGR</sequence>
<dbReference type="EMBL" id="CP063361">
    <property type="protein sequence ID" value="UOD30342.1"/>
    <property type="molecule type" value="Genomic_DNA"/>
</dbReference>
<keyword evidence="3" id="KW-1185">Reference proteome</keyword>
<dbReference type="RefSeq" id="WP_243491570.1">
    <property type="nucleotide sequence ID" value="NZ_CP063361.1"/>
</dbReference>
<reference evidence="2 3" key="1">
    <citation type="submission" date="2020-10" db="EMBL/GenBank/DDBJ databases">
        <title>Genome analysis of Massilia species.</title>
        <authorList>
            <person name="Jung D.-H."/>
        </authorList>
    </citation>
    <scope>NUCLEOTIDE SEQUENCE [LARGE SCALE GENOMIC DNA]</scope>
    <source>
        <strain evidence="3">sipir</strain>
    </source>
</reference>